<dbReference type="STRING" id="857566.A0A1E3PCE6"/>
<dbReference type="SMART" id="SM00717">
    <property type="entry name" value="SANT"/>
    <property type="match status" value="2"/>
</dbReference>
<dbReference type="Pfam" id="PF13921">
    <property type="entry name" value="Myb_DNA-bind_6"/>
    <property type="match status" value="2"/>
</dbReference>
<evidence type="ECO:0008006" key="6">
    <source>
        <dbReference type="Google" id="ProtNLM"/>
    </source>
</evidence>
<feature type="compositionally biased region" description="Polar residues" evidence="1">
    <location>
        <begin position="484"/>
        <end position="493"/>
    </location>
</feature>
<feature type="region of interest" description="Disordered" evidence="1">
    <location>
        <begin position="1"/>
        <end position="29"/>
    </location>
</feature>
<proteinExistence type="predicted"/>
<dbReference type="InterPro" id="IPR001005">
    <property type="entry name" value="SANT/Myb"/>
</dbReference>
<sequence>MSYPITLAENSSPTLTTNDQAQNHNPSNTPIVASQDYITAGRHSLEGPGIIGAVGSGLSQAPTTKSEYCDISVNNNPTHSINQATHLASGSASNLNTNVATRELTVHLPLNYSTLNSNNVKLQLPTADIGSPFSSSHVKAIPNNIIYTSNDVNYGFSSTPNGPQLSGQIPHCRMLYSNNTYVNDTNNLPNNHLNPAYSTGDHTSTLSSSASSSIPVTLFNTSHVNYYGTINNSNQAGTGMFPANSLQSSGLLPMGNQPHSQPFNYSTNSPNTRVESGPGSQRQIQTSPTHHNLHNNMNHNSLYLSQPGIHNPLLFSLNNSNSLFEQPEPKKPVLMNAINFSEDKKASSVSSISSIESPVLANSQLLMNSNTIPSISGYSKRHSMKSKPAKPKFTPDDDTLLIHLKEDQKYTWKQIAKRFPGRTPGALQVRYCTRLKNKNVVWEQEDLNAMRDVLEQYERDKWSLISQRLGGKFSSQKCKDKWNQIQNGGNSLSDQEDGDANTDTGEELETDNILTKEED</sequence>
<dbReference type="InterPro" id="IPR017930">
    <property type="entry name" value="Myb_dom"/>
</dbReference>
<evidence type="ECO:0000259" key="3">
    <source>
        <dbReference type="PROSITE" id="PS51294"/>
    </source>
</evidence>
<name>A0A1E3PCE6_9ASCO</name>
<feature type="compositionally biased region" description="Basic residues" evidence="1">
    <location>
        <begin position="379"/>
        <end position="390"/>
    </location>
</feature>
<keyword evidence="5" id="KW-1185">Reference proteome</keyword>
<dbReference type="AlphaFoldDB" id="A0A1E3PCE6"/>
<feature type="region of interest" description="Disordered" evidence="1">
    <location>
        <begin position="377"/>
        <end position="396"/>
    </location>
</feature>
<feature type="region of interest" description="Disordered" evidence="1">
    <location>
        <begin position="247"/>
        <end position="285"/>
    </location>
</feature>
<reference evidence="4 5" key="1">
    <citation type="journal article" date="2016" name="Proc. Natl. Acad. Sci. U.S.A.">
        <title>Comparative genomics of biotechnologically important yeasts.</title>
        <authorList>
            <person name="Riley R."/>
            <person name="Haridas S."/>
            <person name="Wolfe K.H."/>
            <person name="Lopes M.R."/>
            <person name="Hittinger C.T."/>
            <person name="Goeker M."/>
            <person name="Salamov A.A."/>
            <person name="Wisecaver J.H."/>
            <person name="Long T.M."/>
            <person name="Calvey C.H."/>
            <person name="Aerts A.L."/>
            <person name="Barry K.W."/>
            <person name="Choi C."/>
            <person name="Clum A."/>
            <person name="Coughlan A.Y."/>
            <person name="Deshpande S."/>
            <person name="Douglass A.P."/>
            <person name="Hanson S.J."/>
            <person name="Klenk H.-P."/>
            <person name="LaButti K.M."/>
            <person name="Lapidus A."/>
            <person name="Lindquist E.A."/>
            <person name="Lipzen A.M."/>
            <person name="Meier-Kolthoff J.P."/>
            <person name="Ohm R.A."/>
            <person name="Otillar R.P."/>
            <person name="Pangilinan J.L."/>
            <person name="Peng Y."/>
            <person name="Rokas A."/>
            <person name="Rosa C.A."/>
            <person name="Scheuner C."/>
            <person name="Sibirny A.A."/>
            <person name="Slot J.C."/>
            <person name="Stielow J.B."/>
            <person name="Sun H."/>
            <person name="Kurtzman C.P."/>
            <person name="Blackwell M."/>
            <person name="Grigoriev I.V."/>
            <person name="Jeffries T.W."/>
        </authorList>
    </citation>
    <scope>NUCLEOTIDE SEQUENCE [LARGE SCALE GENOMIC DNA]</scope>
    <source>
        <strain evidence="4 5">DSM 6958</strain>
    </source>
</reference>
<dbReference type="CDD" id="cd00167">
    <property type="entry name" value="SANT"/>
    <property type="match status" value="2"/>
</dbReference>
<protein>
    <recommendedName>
        <fullName evidence="6">Myb-like domain-containing protein</fullName>
    </recommendedName>
</protein>
<feature type="domain" description="Myb-like" evidence="2">
    <location>
        <begin position="442"/>
        <end position="486"/>
    </location>
</feature>
<dbReference type="PROSITE" id="PS51294">
    <property type="entry name" value="HTH_MYB"/>
    <property type="match status" value="1"/>
</dbReference>
<feature type="domain" description="HTH myb-type" evidence="3">
    <location>
        <begin position="390"/>
        <end position="439"/>
    </location>
</feature>
<dbReference type="SUPFAM" id="SSF46689">
    <property type="entry name" value="Homeodomain-like"/>
    <property type="match status" value="2"/>
</dbReference>
<organism evidence="4 5">
    <name type="scientific">Nadsonia fulvescens var. elongata DSM 6958</name>
    <dbReference type="NCBI Taxonomy" id="857566"/>
    <lineage>
        <taxon>Eukaryota</taxon>
        <taxon>Fungi</taxon>
        <taxon>Dikarya</taxon>
        <taxon>Ascomycota</taxon>
        <taxon>Saccharomycotina</taxon>
        <taxon>Dipodascomycetes</taxon>
        <taxon>Dipodascales</taxon>
        <taxon>Dipodascales incertae sedis</taxon>
        <taxon>Nadsonia</taxon>
    </lineage>
</organism>
<evidence type="ECO:0000313" key="5">
    <source>
        <dbReference type="Proteomes" id="UP000095009"/>
    </source>
</evidence>
<dbReference type="Proteomes" id="UP000095009">
    <property type="component" value="Unassembled WGS sequence"/>
</dbReference>
<evidence type="ECO:0000259" key="2">
    <source>
        <dbReference type="PROSITE" id="PS50090"/>
    </source>
</evidence>
<dbReference type="PROSITE" id="PS50090">
    <property type="entry name" value="MYB_LIKE"/>
    <property type="match status" value="2"/>
</dbReference>
<feature type="compositionally biased region" description="Polar residues" evidence="1">
    <location>
        <begin position="8"/>
        <end position="29"/>
    </location>
</feature>
<gene>
    <name evidence="4" type="ORF">NADFUDRAFT_48317</name>
</gene>
<dbReference type="OrthoDB" id="2143914at2759"/>
<feature type="region of interest" description="Disordered" evidence="1">
    <location>
        <begin position="484"/>
        <end position="519"/>
    </location>
</feature>
<dbReference type="Gene3D" id="1.10.10.60">
    <property type="entry name" value="Homeodomain-like"/>
    <property type="match status" value="1"/>
</dbReference>
<feature type="domain" description="Myb-like" evidence="2">
    <location>
        <begin position="385"/>
        <end position="435"/>
    </location>
</feature>
<accession>A0A1E3PCE6</accession>
<evidence type="ECO:0000313" key="4">
    <source>
        <dbReference type="EMBL" id="ODQ63099.1"/>
    </source>
</evidence>
<dbReference type="EMBL" id="KV454416">
    <property type="protein sequence ID" value="ODQ63099.1"/>
    <property type="molecule type" value="Genomic_DNA"/>
</dbReference>
<dbReference type="InterPro" id="IPR009057">
    <property type="entry name" value="Homeodomain-like_sf"/>
</dbReference>
<feature type="compositionally biased region" description="Polar residues" evidence="1">
    <location>
        <begin position="257"/>
        <end position="285"/>
    </location>
</feature>
<evidence type="ECO:0000256" key="1">
    <source>
        <dbReference type="SAM" id="MobiDB-lite"/>
    </source>
</evidence>
<feature type="compositionally biased region" description="Acidic residues" evidence="1">
    <location>
        <begin position="494"/>
        <end position="510"/>
    </location>
</feature>